<sequence>MVLGCHLSCRKYRLRPTKMMVSIKLTTSVLGVLATCFICAAARHGLDVHRNDAAKELVAAPQGVVVSGAGERNMLVGGRRRRFLKEDREAAVEGRPYKNGDTKSSGALPQEITVKYDQNSASRSRLKKAGGFVAYAADYHFPKQHPPRHN</sequence>
<dbReference type="AlphaFoldDB" id="A0A7N0T8I3"/>
<name>A0A7N0T8I3_KALFE</name>
<organism evidence="2 3">
    <name type="scientific">Kalanchoe fedtschenkoi</name>
    <name type="common">Lavender scallops</name>
    <name type="synonym">South American air plant</name>
    <dbReference type="NCBI Taxonomy" id="63787"/>
    <lineage>
        <taxon>Eukaryota</taxon>
        <taxon>Viridiplantae</taxon>
        <taxon>Streptophyta</taxon>
        <taxon>Embryophyta</taxon>
        <taxon>Tracheophyta</taxon>
        <taxon>Spermatophyta</taxon>
        <taxon>Magnoliopsida</taxon>
        <taxon>eudicotyledons</taxon>
        <taxon>Gunneridae</taxon>
        <taxon>Pentapetalae</taxon>
        <taxon>Saxifragales</taxon>
        <taxon>Crassulaceae</taxon>
        <taxon>Kalanchoe</taxon>
    </lineage>
</organism>
<dbReference type="Proteomes" id="UP000594263">
    <property type="component" value="Unplaced"/>
</dbReference>
<feature type="compositionally biased region" description="Basic and acidic residues" evidence="1">
    <location>
        <begin position="90"/>
        <end position="101"/>
    </location>
</feature>
<evidence type="ECO:0000313" key="2">
    <source>
        <dbReference type="EnsemblPlants" id="Kaladp0026s0074.1.v1.1"/>
    </source>
</evidence>
<reference evidence="2" key="1">
    <citation type="submission" date="2021-01" db="UniProtKB">
        <authorList>
            <consortium name="EnsemblPlants"/>
        </authorList>
    </citation>
    <scope>IDENTIFICATION</scope>
</reference>
<feature type="region of interest" description="Disordered" evidence="1">
    <location>
        <begin position="90"/>
        <end position="113"/>
    </location>
</feature>
<evidence type="ECO:0000256" key="1">
    <source>
        <dbReference type="SAM" id="MobiDB-lite"/>
    </source>
</evidence>
<keyword evidence="3" id="KW-1185">Reference proteome</keyword>
<evidence type="ECO:0000313" key="3">
    <source>
        <dbReference type="Proteomes" id="UP000594263"/>
    </source>
</evidence>
<accession>A0A7N0T8I3</accession>
<protein>
    <submittedName>
        <fullName evidence="2">Uncharacterized protein</fullName>
    </submittedName>
</protein>
<proteinExistence type="predicted"/>
<dbReference type="Gramene" id="Kaladp0026s0074.1.v1.1">
    <property type="protein sequence ID" value="Kaladp0026s0074.1.v1.1"/>
    <property type="gene ID" value="Kaladp0026s0074.v1.1"/>
</dbReference>
<dbReference type="EnsemblPlants" id="Kaladp0026s0074.1.v1.1">
    <property type="protein sequence ID" value="Kaladp0026s0074.1.v1.1"/>
    <property type="gene ID" value="Kaladp0026s0074.v1.1"/>
</dbReference>